<dbReference type="Gene3D" id="1.10.8.10">
    <property type="entry name" value="DNA helicase RuvA subunit, C-terminal domain"/>
    <property type="match status" value="1"/>
</dbReference>
<accession>A0ABX8V3C4</accession>
<dbReference type="GO" id="GO:0016787">
    <property type="term" value="F:hydrolase activity"/>
    <property type="evidence" value="ECO:0007669"/>
    <property type="project" value="UniProtKB-KW"/>
</dbReference>
<dbReference type="InterPro" id="IPR003583">
    <property type="entry name" value="Hlx-hairpin-Hlx_DNA-bd_motif"/>
</dbReference>
<dbReference type="NCBIfam" id="TIGR00084">
    <property type="entry name" value="ruvA"/>
    <property type="match status" value="1"/>
</dbReference>
<dbReference type="HAMAP" id="MF_00031">
    <property type="entry name" value="DNA_HJ_migration_RuvA"/>
    <property type="match status" value="1"/>
</dbReference>
<dbReference type="SMART" id="SM00278">
    <property type="entry name" value="HhH1"/>
    <property type="match status" value="2"/>
</dbReference>
<protein>
    <recommendedName>
        <fullName evidence="6">Holliday junction branch migration complex subunit RuvA</fullName>
    </recommendedName>
</protein>
<proteinExistence type="inferred from homology"/>
<organism evidence="8 9">
    <name type="scientific">Candidatus Rhabdochlamydia oedothoracis</name>
    <dbReference type="NCBI Taxonomy" id="2720720"/>
    <lineage>
        <taxon>Bacteria</taxon>
        <taxon>Pseudomonadati</taxon>
        <taxon>Chlamydiota</taxon>
        <taxon>Chlamydiia</taxon>
        <taxon>Parachlamydiales</taxon>
        <taxon>Candidatus Rhabdochlamydiaceae</taxon>
        <taxon>Candidatus Rhabdochlamydia</taxon>
    </lineage>
</organism>
<comment type="subcellular location">
    <subcellularLocation>
        <location evidence="6">Cytoplasm</location>
    </subcellularLocation>
</comment>
<evidence type="ECO:0000313" key="8">
    <source>
        <dbReference type="EMBL" id="QYF47960.1"/>
    </source>
</evidence>
<dbReference type="InterPro" id="IPR010994">
    <property type="entry name" value="RuvA_2-like"/>
</dbReference>
<dbReference type="SUPFAM" id="SSF50249">
    <property type="entry name" value="Nucleic acid-binding proteins"/>
    <property type="match status" value="1"/>
</dbReference>
<feature type="region of interest" description="Domain III" evidence="6">
    <location>
        <begin position="143"/>
        <end position="193"/>
    </location>
</feature>
<evidence type="ECO:0000259" key="7">
    <source>
        <dbReference type="SMART" id="SM00278"/>
    </source>
</evidence>
<comment type="function">
    <text evidence="6">The RuvA-RuvB-RuvC complex processes Holliday junction (HJ) DNA during genetic recombination and DNA repair, while the RuvA-RuvB complex plays an important role in the rescue of blocked DNA replication forks via replication fork reversal (RFR). RuvA specifically binds to HJ cruciform DNA, conferring on it an open structure. The RuvB hexamer acts as an ATP-dependent pump, pulling dsDNA into and through the RuvAB complex. HJ branch migration allows RuvC to scan DNA until it finds its consensus sequence, where it cleaves and resolves the cruciform DNA.</text>
</comment>
<comment type="caution">
    <text evidence="6">Lacks conserved residue(s) required for the propagation of feature annotation.</text>
</comment>
<keyword evidence="8" id="KW-0378">Hydrolase</keyword>
<evidence type="ECO:0000256" key="5">
    <source>
        <dbReference type="ARBA" id="ARBA00023204"/>
    </source>
</evidence>
<dbReference type="Gene3D" id="1.10.150.20">
    <property type="entry name" value="5' to 3' exonuclease, C-terminal subdomain"/>
    <property type="match status" value="1"/>
</dbReference>
<dbReference type="Pfam" id="PF01330">
    <property type="entry name" value="RuvA_N"/>
    <property type="match status" value="1"/>
</dbReference>
<name>A0ABX8V3C4_9BACT</name>
<dbReference type="InterPro" id="IPR036267">
    <property type="entry name" value="RuvA_C_sf"/>
</dbReference>
<dbReference type="InterPro" id="IPR000085">
    <property type="entry name" value="RuvA"/>
</dbReference>
<feature type="domain" description="Helix-hairpin-helix DNA-binding motif class 1" evidence="7">
    <location>
        <begin position="106"/>
        <end position="125"/>
    </location>
</feature>
<dbReference type="CDD" id="cd14332">
    <property type="entry name" value="UBA_RuvA_C"/>
    <property type="match status" value="1"/>
</dbReference>
<dbReference type="RefSeq" id="WP_215217125.1">
    <property type="nucleotide sequence ID" value="NZ_CP075587.1"/>
</dbReference>
<keyword evidence="8" id="KW-0547">Nucleotide-binding</keyword>
<evidence type="ECO:0000256" key="4">
    <source>
        <dbReference type="ARBA" id="ARBA00023172"/>
    </source>
</evidence>
<dbReference type="SUPFAM" id="SSF46929">
    <property type="entry name" value="DNA helicase RuvA subunit, C-terminal domain"/>
    <property type="match status" value="1"/>
</dbReference>
<dbReference type="EMBL" id="CP075587">
    <property type="protein sequence ID" value="QYF47960.1"/>
    <property type="molecule type" value="Genomic_DNA"/>
</dbReference>
<sequence>MFDYIKATLIESRPLKVTVEVHGIGYRIWVPIHIKLPQEGCLITLYISPIIREDSHQLFGFLTRLERDFFELLITISGVGPKIALCLMGHLELPDLHAAILQGNIQVLSKTPGIGKKTAERLIIELRDKIKTLNLPISSTQNNNNQMQNDALSALIHLGYPSIQAQKAIKTVLNQSEKEPDLGQLITAALKQV</sequence>
<evidence type="ECO:0000256" key="2">
    <source>
        <dbReference type="ARBA" id="ARBA00022763"/>
    </source>
</evidence>
<keyword evidence="2 6" id="KW-0227">DNA damage</keyword>
<dbReference type="GO" id="GO:0003678">
    <property type="term" value="F:DNA helicase activity"/>
    <property type="evidence" value="ECO:0007669"/>
    <property type="project" value="UniProtKB-EC"/>
</dbReference>
<dbReference type="InterPro" id="IPR012340">
    <property type="entry name" value="NA-bd_OB-fold"/>
</dbReference>
<keyword evidence="1 6" id="KW-0963">Cytoplasm</keyword>
<evidence type="ECO:0000256" key="1">
    <source>
        <dbReference type="ARBA" id="ARBA00022490"/>
    </source>
</evidence>
<evidence type="ECO:0000256" key="3">
    <source>
        <dbReference type="ARBA" id="ARBA00023125"/>
    </source>
</evidence>
<comment type="domain">
    <text evidence="6">Has three domains with a flexible linker between the domains II and III and assumes an 'L' shape. Domain III is highly mobile and contacts RuvB.</text>
</comment>
<keyword evidence="5 6" id="KW-0234">DNA repair</keyword>
<keyword evidence="9" id="KW-1185">Reference proteome</keyword>
<comment type="subunit">
    <text evidence="6">Homotetramer. Forms an RuvA(8)-RuvB(12)-Holliday junction (HJ) complex. HJ DNA is sandwiched between 2 RuvA tetramers; dsDNA enters through RuvA and exits via RuvB. An RuvB hexamer assembles on each DNA strand where it exits the tetramer. Each RuvB hexamer is contacted by two RuvA subunits (via domain III) on 2 adjacent RuvB subunits; this complex drives branch migration. In the full resolvosome a probable DNA-RuvA(4)-RuvB(12)-RuvC(2) complex forms which resolves the HJ.</text>
</comment>
<dbReference type="Pfam" id="PF07499">
    <property type="entry name" value="RuvA_C"/>
    <property type="match status" value="1"/>
</dbReference>
<reference evidence="8 9" key="1">
    <citation type="journal article" date="2022" name="bioRxiv">
        <title>Ecology and evolution of chlamydial symbionts of arthropods.</title>
        <authorList>
            <person name="Halter T."/>
            <person name="Koestlbacher S."/>
            <person name="Collingro A."/>
            <person name="Sixt B.S."/>
            <person name="Toenshoff E.R."/>
            <person name="Hendrickx F."/>
            <person name="Kostanjsek R."/>
            <person name="Horn M."/>
        </authorList>
    </citation>
    <scope>NUCLEOTIDE SEQUENCE [LARGE SCALE GENOMIC DNA]</scope>
    <source>
        <strain evidence="8">W744xW776</strain>
    </source>
</reference>
<gene>
    <name evidence="6" type="primary">ruvA</name>
    <name evidence="8" type="ORF">RHABOEDO_000030</name>
</gene>
<dbReference type="InterPro" id="IPR011114">
    <property type="entry name" value="RuvA_C"/>
</dbReference>
<keyword evidence="8" id="KW-0067">ATP-binding</keyword>
<evidence type="ECO:0000313" key="9">
    <source>
        <dbReference type="Proteomes" id="UP000826014"/>
    </source>
</evidence>
<evidence type="ECO:0000256" key="6">
    <source>
        <dbReference type="HAMAP-Rule" id="MF_00031"/>
    </source>
</evidence>
<dbReference type="InterPro" id="IPR013849">
    <property type="entry name" value="DNA_helicase_Holl-junc_RuvA_I"/>
</dbReference>
<dbReference type="Pfam" id="PF14520">
    <property type="entry name" value="HHH_5"/>
    <property type="match status" value="1"/>
</dbReference>
<keyword evidence="8" id="KW-0347">Helicase</keyword>
<feature type="domain" description="Helix-hairpin-helix DNA-binding motif class 1" evidence="7">
    <location>
        <begin position="71"/>
        <end position="90"/>
    </location>
</feature>
<comment type="similarity">
    <text evidence="6">Belongs to the RuvA family.</text>
</comment>
<keyword evidence="3 6" id="KW-0238">DNA-binding</keyword>
<dbReference type="SUPFAM" id="SSF47781">
    <property type="entry name" value="RuvA domain 2-like"/>
    <property type="match status" value="1"/>
</dbReference>
<dbReference type="Proteomes" id="UP000826014">
    <property type="component" value="Chromosome"/>
</dbReference>
<keyword evidence="4 6" id="KW-0233">DNA recombination</keyword>
<dbReference type="Gene3D" id="2.40.50.140">
    <property type="entry name" value="Nucleic acid-binding proteins"/>
    <property type="match status" value="1"/>
</dbReference>